<evidence type="ECO:0000313" key="9">
    <source>
        <dbReference type="Proteomes" id="UP000318571"/>
    </source>
</evidence>
<accession>A0A553PHN5</accession>
<evidence type="ECO:0000256" key="6">
    <source>
        <dbReference type="ARBA" id="ARBA00024695"/>
    </source>
</evidence>
<dbReference type="STRING" id="6832.A0A553PHN5"/>
<dbReference type="GO" id="GO:0032040">
    <property type="term" value="C:small-subunit processome"/>
    <property type="evidence" value="ECO:0007669"/>
    <property type="project" value="InterPro"/>
</dbReference>
<dbReference type="AlphaFoldDB" id="A0A553PHN5"/>
<dbReference type="PANTHER" id="PTHR23183:SF0">
    <property type="entry name" value="NUCLEOLAR PROTEIN 14"/>
    <property type="match status" value="1"/>
</dbReference>
<dbReference type="Pfam" id="PF04147">
    <property type="entry name" value="Nop14"/>
    <property type="match status" value="2"/>
</dbReference>
<dbReference type="Proteomes" id="UP000318571">
    <property type="component" value="Chromosome 5"/>
</dbReference>
<feature type="region of interest" description="Disordered" evidence="7">
    <location>
        <begin position="706"/>
        <end position="726"/>
    </location>
</feature>
<protein>
    <recommendedName>
        <fullName evidence="10">Nucleolar protein 14</fullName>
    </recommendedName>
</protein>
<feature type="region of interest" description="Disordered" evidence="7">
    <location>
        <begin position="200"/>
        <end position="337"/>
    </location>
</feature>
<evidence type="ECO:0000256" key="4">
    <source>
        <dbReference type="ARBA" id="ARBA00022552"/>
    </source>
</evidence>
<sequence length="726" mass="82778">MGTGAAAATGANARVLGQPGVQKGRALLKRQDTLLREFRTKDKDNLLLDRRIGREGQDQEAGQVARFALEKKFQAKRASVFQLGDEEDASDVLTHFGRNLEEIERYDNPASDDEDQDDRQAKALEASFVSESHFGGFMTKSDVEFAEGKANTRQQWIESMISESKRKKAEKQKSQAENQDLTQDLDQKWKSIWGQVKTDGHIHTKQTKDAAEAAVKPEQPDPYDVLVRELTFETQGKVATERTKTQEEIIREEKEKLEKLEVARRQRMEGELETPALANQAEVDDEESASGEEESEGEEEQEDEEEEGEQEDDHSDLEDSDEDMEPTEKSSKSVKKKVWQSPSIDEKVKIMEEARREIPYTFKDNESEELVQTIQAIVPHLYDLAHFSPQPAAKAISGVLQEKYEEYAKHPKNSLAFETLIFLKITCLLFPTSDYRHPVSTPAFQWITKYLSHGRFTTRSAIASGLFVSSIFVEGIRLSKRFSPELLNFLVGLVYLSFPKDKTQVTPFVPPFKCVGNEAEVLAPKLNAKCAPGPLSMKDTKTSDDMDETFVSSTLSAALRLIGDLIDLWWDLPSAHEVFRFVPNFLSKLCPSRLHETIGNQRDEILQKLERLAQKRRKVIQPERKRPQVLRQLEPEIDDNFDPFVKKRVGSREKLELSKLLHKTKREKKGAKKEIRADAAFIASQKAKDRRELDLERTKKTKAILSSLGNQEGDVRKLQRKKSRMK</sequence>
<dbReference type="GO" id="GO:0030692">
    <property type="term" value="C:Noc4p-Nop14p complex"/>
    <property type="evidence" value="ECO:0007669"/>
    <property type="project" value="TreeGrafter"/>
</dbReference>
<evidence type="ECO:0000256" key="3">
    <source>
        <dbReference type="ARBA" id="ARBA00022517"/>
    </source>
</evidence>
<dbReference type="OMA" id="KSCWPSL"/>
<feature type="compositionally biased region" description="Basic and acidic residues" evidence="7">
    <location>
        <begin position="200"/>
        <end position="211"/>
    </location>
</feature>
<name>A0A553PHN5_TIGCA</name>
<dbReference type="InterPro" id="IPR007276">
    <property type="entry name" value="Nop14"/>
</dbReference>
<keyword evidence="4" id="KW-0698">rRNA processing</keyword>
<comment type="similarity">
    <text evidence="2">Belongs to the NOP14 family.</text>
</comment>
<organism evidence="8 9">
    <name type="scientific">Tigriopus californicus</name>
    <name type="common">Marine copepod</name>
    <dbReference type="NCBI Taxonomy" id="6832"/>
    <lineage>
        <taxon>Eukaryota</taxon>
        <taxon>Metazoa</taxon>
        <taxon>Ecdysozoa</taxon>
        <taxon>Arthropoda</taxon>
        <taxon>Crustacea</taxon>
        <taxon>Multicrustacea</taxon>
        <taxon>Hexanauplia</taxon>
        <taxon>Copepoda</taxon>
        <taxon>Harpacticoida</taxon>
        <taxon>Harpacticidae</taxon>
        <taxon>Tigriopus</taxon>
    </lineage>
</organism>
<reference evidence="8 9" key="1">
    <citation type="journal article" date="2018" name="Nat. Ecol. Evol.">
        <title>Genomic signatures of mitonuclear coevolution across populations of Tigriopus californicus.</title>
        <authorList>
            <person name="Barreto F.S."/>
            <person name="Watson E.T."/>
            <person name="Lima T.G."/>
            <person name="Willett C.S."/>
            <person name="Edmands S."/>
            <person name="Li W."/>
            <person name="Burton R.S."/>
        </authorList>
    </citation>
    <scope>NUCLEOTIDE SEQUENCE [LARGE SCALE GENOMIC DNA]</scope>
    <source>
        <strain evidence="8 9">San Diego</strain>
    </source>
</reference>
<comment type="caution">
    <text evidence="8">The sequence shown here is derived from an EMBL/GenBank/DDBJ whole genome shotgun (WGS) entry which is preliminary data.</text>
</comment>
<evidence type="ECO:0000313" key="8">
    <source>
        <dbReference type="EMBL" id="TRY77198.1"/>
    </source>
</evidence>
<dbReference type="PANTHER" id="PTHR23183">
    <property type="entry name" value="NOP14"/>
    <property type="match status" value="1"/>
</dbReference>
<evidence type="ECO:0000256" key="5">
    <source>
        <dbReference type="ARBA" id="ARBA00023242"/>
    </source>
</evidence>
<feature type="region of interest" description="Disordered" evidence="7">
    <location>
        <begin position="156"/>
        <end position="182"/>
    </location>
</feature>
<evidence type="ECO:0000256" key="1">
    <source>
        <dbReference type="ARBA" id="ARBA00004604"/>
    </source>
</evidence>
<evidence type="ECO:0000256" key="7">
    <source>
        <dbReference type="SAM" id="MobiDB-lite"/>
    </source>
</evidence>
<keyword evidence="9" id="KW-1185">Reference proteome</keyword>
<keyword evidence="5" id="KW-0539">Nucleus</keyword>
<comment type="subcellular location">
    <subcellularLocation>
        <location evidence="1">Nucleus</location>
        <location evidence="1">Nucleolus</location>
    </subcellularLocation>
</comment>
<dbReference type="GO" id="GO:0030490">
    <property type="term" value="P:maturation of SSU-rRNA"/>
    <property type="evidence" value="ECO:0007669"/>
    <property type="project" value="TreeGrafter"/>
</dbReference>
<evidence type="ECO:0008006" key="10">
    <source>
        <dbReference type="Google" id="ProtNLM"/>
    </source>
</evidence>
<keyword evidence="3" id="KW-0690">Ribosome biogenesis</keyword>
<gene>
    <name evidence="8" type="ORF">TCAL_00081</name>
</gene>
<dbReference type="EMBL" id="VCGU01000004">
    <property type="protein sequence ID" value="TRY77198.1"/>
    <property type="molecule type" value="Genomic_DNA"/>
</dbReference>
<feature type="compositionally biased region" description="Acidic residues" evidence="7">
    <location>
        <begin position="282"/>
        <end position="325"/>
    </location>
</feature>
<proteinExistence type="inferred from homology"/>
<feature type="compositionally biased region" description="Basic and acidic residues" evidence="7">
    <location>
        <begin position="239"/>
        <end position="270"/>
    </location>
</feature>
<evidence type="ECO:0000256" key="2">
    <source>
        <dbReference type="ARBA" id="ARBA00007466"/>
    </source>
</evidence>
<comment type="function">
    <text evidence="6">Involved in nucleolar processing of pre-18S ribosomal RNA. Has a role in the nuclear export of 40S pre-ribosomal subunit to the cytoplasm.</text>
</comment>